<dbReference type="EMBL" id="AP024422">
    <property type="protein sequence ID" value="BCR91248.1"/>
    <property type="molecule type" value="Genomic_DNA"/>
</dbReference>
<gene>
    <name evidence="2" type="ORF">ACHE_70091A</name>
</gene>
<reference evidence="2" key="1">
    <citation type="submission" date="2021-01" db="EMBL/GenBank/DDBJ databases">
        <authorList>
            <consortium name="Aspergillus chevalieri M1 genome sequencing consortium"/>
            <person name="Kazuki M."/>
            <person name="Futagami T."/>
        </authorList>
    </citation>
    <scope>NUCLEOTIDE SEQUENCE</scope>
    <source>
        <strain evidence="2">M1</strain>
    </source>
</reference>
<dbReference type="KEGG" id="ache:ACHE_70091A"/>
<accession>A0A7R7ZQZ4</accession>
<dbReference type="RefSeq" id="XP_043139770.1">
    <property type="nucleotide sequence ID" value="XM_043282385.1"/>
</dbReference>
<keyword evidence="3" id="KW-1185">Reference proteome</keyword>
<dbReference type="GeneID" id="66985606"/>
<dbReference type="AlphaFoldDB" id="A0A7R7ZQZ4"/>
<proteinExistence type="predicted"/>
<evidence type="ECO:0000256" key="1">
    <source>
        <dbReference type="SAM" id="MobiDB-lite"/>
    </source>
</evidence>
<dbReference type="Proteomes" id="UP000637239">
    <property type="component" value="Chromosome 7"/>
</dbReference>
<name>A0A7R7ZQZ4_ASPCH</name>
<organism evidence="2 3">
    <name type="scientific">Aspergillus chevalieri</name>
    <name type="common">Eurotium chevalieri</name>
    <dbReference type="NCBI Taxonomy" id="182096"/>
    <lineage>
        <taxon>Eukaryota</taxon>
        <taxon>Fungi</taxon>
        <taxon>Dikarya</taxon>
        <taxon>Ascomycota</taxon>
        <taxon>Pezizomycotina</taxon>
        <taxon>Eurotiomycetes</taxon>
        <taxon>Eurotiomycetidae</taxon>
        <taxon>Eurotiales</taxon>
        <taxon>Aspergillaceae</taxon>
        <taxon>Aspergillus</taxon>
        <taxon>Aspergillus subgen. Aspergillus</taxon>
    </lineage>
</organism>
<protein>
    <submittedName>
        <fullName evidence="2">Uncharacterized protein</fullName>
    </submittedName>
</protein>
<evidence type="ECO:0000313" key="3">
    <source>
        <dbReference type="Proteomes" id="UP000637239"/>
    </source>
</evidence>
<sequence>MSRRKRSPCSTGSTLSPQPRKAAEAELDTSAYKPNTVDANMRDKFIALGQDKCHFIYQLCLATGAKTIVEAGTS</sequence>
<feature type="compositionally biased region" description="Polar residues" evidence="1">
    <location>
        <begin position="8"/>
        <end position="17"/>
    </location>
</feature>
<reference evidence="2" key="2">
    <citation type="submission" date="2021-02" db="EMBL/GenBank/DDBJ databases">
        <title>Aspergillus chevalieri M1 genome sequence.</title>
        <authorList>
            <person name="Kadooka C."/>
            <person name="Mori K."/>
            <person name="Futagami T."/>
        </authorList>
    </citation>
    <scope>NUCLEOTIDE SEQUENCE</scope>
    <source>
        <strain evidence="2">M1</strain>
    </source>
</reference>
<evidence type="ECO:0000313" key="2">
    <source>
        <dbReference type="EMBL" id="BCR91248.1"/>
    </source>
</evidence>
<feature type="region of interest" description="Disordered" evidence="1">
    <location>
        <begin position="1"/>
        <end position="29"/>
    </location>
</feature>